<feature type="compositionally biased region" description="Polar residues" evidence="1">
    <location>
        <begin position="662"/>
        <end position="672"/>
    </location>
</feature>
<evidence type="ECO:0000256" key="1">
    <source>
        <dbReference type="SAM" id="MobiDB-lite"/>
    </source>
</evidence>
<dbReference type="Gene3D" id="1.10.246.130">
    <property type="match status" value="1"/>
</dbReference>
<dbReference type="InterPro" id="IPR002937">
    <property type="entry name" value="Amino_oxidase"/>
</dbReference>
<dbReference type="OrthoDB" id="188146at2759"/>
<keyword evidence="4" id="KW-1185">Reference proteome</keyword>
<dbReference type="Pfam" id="PF01593">
    <property type="entry name" value="Amino_oxidase"/>
    <property type="match status" value="1"/>
</dbReference>
<dbReference type="Pfam" id="PF01019">
    <property type="entry name" value="G_glu_transpept"/>
    <property type="match status" value="2"/>
</dbReference>
<sequence length="672" mass="70508">MAEYYATTTPSTPLPPLPFTSRRSPLYLPSFASSTSQPLATSHSSRILSLNGNAVAASITAAAVLAVTEPCSTGVGGDAFAMVYQSTEAGRPLPTPKIQGISGAGRTSSSAPPLSEVLSSCGYDPVSMKWSSPFHALSVTVPGAVRMTLHEIPPPGQGVAGLIALSSYASMVSLHGPPSSPACLLHYQIEAVRMGFEDARARVGDTADKEGDLEYLLDPQRIHRRVSETFDPSRTAFKGSPMPTNCTVSFQTADSMGNAVSFVNSNYMGFGTGLVPEGLGFALQNRGAGLSLHQLQFLLALAVLRLARSYSVVVIGGGWAGYSASSTLASSADVKVTVLEASPRNSGGGLAGGWRTASGRPVEAGIHGFWREYRNTFRVMRDEIGLDLDDVLSDFTPSVLFSKNGRVATAPVLATSARKGSKSSKSSNPILESIYGSLPPPLDTALLADFDEKRLNLQDRISAVGLLSGWADFGQSDPASWGRYDKISAAEFFLDYGGVTPSLYAELVSPMLHVLPMGPGSDISAAAALSCFHVFALQTRGAFDVRWAKGSLSDLIFDPWRVKLEEKGVRVEGGKRVNGIERAEDGDGMVVTAEDGSEYTADAVILAVGGTSAAKLKEGSKALKEAAGARRVENLRGVTCVATRIWLEPAPSPTTGLGGGAYSSTTLPKAVA</sequence>
<organism evidence="3 4">
    <name type="scientific">Triparma retinervis</name>
    <dbReference type="NCBI Taxonomy" id="2557542"/>
    <lineage>
        <taxon>Eukaryota</taxon>
        <taxon>Sar</taxon>
        <taxon>Stramenopiles</taxon>
        <taxon>Ochrophyta</taxon>
        <taxon>Bolidophyceae</taxon>
        <taxon>Parmales</taxon>
        <taxon>Triparmaceae</taxon>
        <taxon>Triparma</taxon>
    </lineage>
</organism>
<accession>A0A9W6ZXB5</accession>
<dbReference type="InterPro" id="IPR029055">
    <property type="entry name" value="Ntn_hydrolases_N"/>
</dbReference>
<name>A0A9W6ZXB5_9STRA</name>
<dbReference type="Proteomes" id="UP001165082">
    <property type="component" value="Unassembled WGS sequence"/>
</dbReference>
<proteinExistence type="predicted"/>
<comment type="caution">
    <text evidence="3">The sequence shown here is derived from an EMBL/GenBank/DDBJ whole genome shotgun (WGS) entry which is preliminary data.</text>
</comment>
<dbReference type="InterPro" id="IPR043137">
    <property type="entry name" value="GGT_ssub_C"/>
</dbReference>
<dbReference type="Gene3D" id="3.60.20.40">
    <property type="match status" value="1"/>
</dbReference>
<feature type="non-terminal residue" evidence="3">
    <location>
        <position position="672"/>
    </location>
</feature>
<feature type="domain" description="Amine oxidase" evidence="2">
    <location>
        <begin position="320"/>
        <end position="644"/>
    </location>
</feature>
<feature type="region of interest" description="Disordered" evidence="1">
    <location>
        <begin position="653"/>
        <end position="672"/>
    </location>
</feature>
<dbReference type="SUPFAM" id="SSF56235">
    <property type="entry name" value="N-terminal nucleophile aminohydrolases (Ntn hydrolases)"/>
    <property type="match status" value="2"/>
</dbReference>
<dbReference type="PANTHER" id="PTHR43881:SF1">
    <property type="entry name" value="GAMMA-GLUTAMYLTRANSPEPTIDASE (AFU_ORTHOLOGUE AFUA_4G13580)"/>
    <property type="match status" value="1"/>
</dbReference>
<dbReference type="EMBL" id="BRXZ01003624">
    <property type="protein sequence ID" value="GMH58695.1"/>
    <property type="molecule type" value="Genomic_DNA"/>
</dbReference>
<dbReference type="GO" id="GO:0016491">
    <property type="term" value="F:oxidoreductase activity"/>
    <property type="evidence" value="ECO:0007669"/>
    <property type="project" value="InterPro"/>
</dbReference>
<evidence type="ECO:0000313" key="3">
    <source>
        <dbReference type="EMBL" id="GMH58695.1"/>
    </source>
</evidence>
<dbReference type="InterPro" id="IPR043138">
    <property type="entry name" value="GGT_lsub"/>
</dbReference>
<dbReference type="InterPro" id="IPR052896">
    <property type="entry name" value="GGT-like_enzyme"/>
</dbReference>
<reference evidence="3" key="1">
    <citation type="submission" date="2022-07" db="EMBL/GenBank/DDBJ databases">
        <title>Genome analysis of Parmales, a sister group of diatoms, reveals the evolutionary specialization of diatoms from phago-mixotrophs to photoautotrophs.</title>
        <authorList>
            <person name="Ban H."/>
            <person name="Sato S."/>
            <person name="Yoshikawa S."/>
            <person name="Kazumasa Y."/>
            <person name="Nakamura Y."/>
            <person name="Ichinomiya M."/>
            <person name="Saitoh K."/>
            <person name="Sato N."/>
            <person name="Blanc-Mathieu R."/>
            <person name="Endo H."/>
            <person name="Kuwata A."/>
            <person name="Ogata H."/>
        </authorList>
    </citation>
    <scope>NUCLEOTIDE SEQUENCE</scope>
</reference>
<dbReference type="AlphaFoldDB" id="A0A9W6ZXB5"/>
<dbReference type="PANTHER" id="PTHR43881">
    <property type="entry name" value="GAMMA-GLUTAMYLTRANSPEPTIDASE (AFU_ORTHOLOGUE AFUA_4G13580)"/>
    <property type="match status" value="1"/>
</dbReference>
<gene>
    <name evidence="3" type="ORF">TrRE_jg13525</name>
</gene>
<evidence type="ECO:0000259" key="2">
    <source>
        <dbReference type="Pfam" id="PF01593"/>
    </source>
</evidence>
<dbReference type="Gene3D" id="3.50.50.60">
    <property type="entry name" value="FAD/NAD(P)-binding domain"/>
    <property type="match status" value="3"/>
</dbReference>
<dbReference type="InterPro" id="IPR036188">
    <property type="entry name" value="FAD/NAD-bd_sf"/>
</dbReference>
<protein>
    <recommendedName>
        <fullName evidence="2">Amine oxidase domain-containing protein</fullName>
    </recommendedName>
</protein>
<dbReference type="SUPFAM" id="SSF51905">
    <property type="entry name" value="FAD/NAD(P)-binding domain"/>
    <property type="match status" value="1"/>
</dbReference>
<evidence type="ECO:0000313" key="4">
    <source>
        <dbReference type="Proteomes" id="UP001165082"/>
    </source>
</evidence>